<reference evidence="4" key="1">
    <citation type="submission" date="2021-07" db="EMBL/GenBank/DDBJ databases">
        <authorList>
            <person name="Branca A.L. A."/>
        </authorList>
    </citation>
    <scope>NUCLEOTIDE SEQUENCE</scope>
</reference>
<dbReference type="InterPro" id="IPR027417">
    <property type="entry name" value="P-loop_NTPase"/>
</dbReference>
<evidence type="ECO:0000259" key="2">
    <source>
        <dbReference type="Pfam" id="PF17100"/>
    </source>
</evidence>
<dbReference type="AlphaFoldDB" id="A0A9W4NRW9"/>
<name>A0A9W4NRW9_9EURO</name>
<dbReference type="Proteomes" id="UP001152592">
    <property type="component" value="Unassembled WGS sequence"/>
</dbReference>
<dbReference type="SUPFAM" id="SSF52540">
    <property type="entry name" value="P-loop containing nucleoside triphosphate hydrolases"/>
    <property type="match status" value="1"/>
</dbReference>
<proteinExistence type="predicted"/>
<evidence type="ECO:0000313" key="5">
    <source>
        <dbReference type="Proteomes" id="UP001152592"/>
    </source>
</evidence>
<dbReference type="Gene3D" id="3.40.50.300">
    <property type="entry name" value="P-loop containing nucleotide triphosphate hydrolases"/>
    <property type="match status" value="1"/>
</dbReference>
<feature type="domain" description="Nephrocystin 3-like N-terminal" evidence="3">
    <location>
        <begin position="249"/>
        <end position="351"/>
    </location>
</feature>
<dbReference type="Pfam" id="PF17100">
    <property type="entry name" value="NACHT_N"/>
    <property type="match status" value="1"/>
</dbReference>
<feature type="domain" description="NWD NACHT-NTPase N-terminal" evidence="2">
    <location>
        <begin position="1"/>
        <end position="168"/>
    </location>
</feature>
<evidence type="ECO:0000256" key="1">
    <source>
        <dbReference type="ARBA" id="ARBA00022737"/>
    </source>
</evidence>
<accession>A0A9W4NRW9</accession>
<dbReference type="PANTHER" id="PTHR10039:SF14">
    <property type="entry name" value="NACHT DOMAIN-CONTAINING PROTEIN"/>
    <property type="match status" value="1"/>
</dbReference>
<sequence>MIKLVESGRKKVEKSAKATERVGDFANGVLQCKAVVDLAVQNVPQAALPWAGVCIGLQILCNPAKESSASLEGIAHVTSRMEWYCAITEHVLSKKDINPGQTSYESVLGQLRGRTIALYQALLSYQMRSTCAFYRNKGLNFLRGLIILDDWDGQLQGVKDAEASLIHDSDQYNKEYAQDALGGIVRTGEATHKALGSIYQTLQDYIAAQKDRQTDNERNVCLQALRAVDPKVTIAKIEGIRDEVLREVYDWVLSTHEYQRFVEWTDKQQGRVLWIHGPAGTGKTMLFIGIIRELEAAPAVYAPSMSYLFCENDNEKANTPTAVLRSLIWLLLIQQPHLFSYILQDYKTSGAERFRDETAFFISTEL</sequence>
<evidence type="ECO:0000313" key="4">
    <source>
        <dbReference type="EMBL" id="CAG8399702.1"/>
    </source>
</evidence>
<protein>
    <recommendedName>
        <fullName evidence="6">NWD NACHT-NTPase N-terminal domain-containing protein</fullName>
    </recommendedName>
</protein>
<evidence type="ECO:0000259" key="3">
    <source>
        <dbReference type="Pfam" id="PF24883"/>
    </source>
</evidence>
<dbReference type="InterPro" id="IPR056884">
    <property type="entry name" value="NPHP3-like_N"/>
</dbReference>
<keyword evidence="1" id="KW-0677">Repeat</keyword>
<dbReference type="OrthoDB" id="202825at2759"/>
<dbReference type="Pfam" id="PF24883">
    <property type="entry name" value="NPHP3_N"/>
    <property type="match status" value="1"/>
</dbReference>
<comment type="caution">
    <text evidence="4">The sequence shown here is derived from an EMBL/GenBank/DDBJ whole genome shotgun (WGS) entry which is preliminary data.</text>
</comment>
<dbReference type="PANTHER" id="PTHR10039">
    <property type="entry name" value="AMELOGENIN"/>
    <property type="match status" value="1"/>
</dbReference>
<dbReference type="InterPro" id="IPR031359">
    <property type="entry name" value="NACHT_N"/>
</dbReference>
<dbReference type="EMBL" id="CAJVPD010000252">
    <property type="protein sequence ID" value="CAG8399702.1"/>
    <property type="molecule type" value="Genomic_DNA"/>
</dbReference>
<organism evidence="4 5">
    <name type="scientific">Penicillium salamii</name>
    <dbReference type="NCBI Taxonomy" id="1612424"/>
    <lineage>
        <taxon>Eukaryota</taxon>
        <taxon>Fungi</taxon>
        <taxon>Dikarya</taxon>
        <taxon>Ascomycota</taxon>
        <taxon>Pezizomycotina</taxon>
        <taxon>Eurotiomycetes</taxon>
        <taxon>Eurotiomycetidae</taxon>
        <taxon>Eurotiales</taxon>
        <taxon>Aspergillaceae</taxon>
        <taxon>Penicillium</taxon>
    </lineage>
</organism>
<evidence type="ECO:0008006" key="6">
    <source>
        <dbReference type="Google" id="ProtNLM"/>
    </source>
</evidence>
<gene>
    <name evidence="4" type="ORF">PSALAMII_LOCUS7547</name>
</gene>